<dbReference type="EMBL" id="QJJU01000006">
    <property type="protein sequence ID" value="PXX09077.1"/>
    <property type="molecule type" value="Genomic_DNA"/>
</dbReference>
<gene>
    <name evidence="1" type="ORF">C8E89_1063</name>
</gene>
<reference evidence="1 2" key="2">
    <citation type="submission" date="2018-06" db="EMBL/GenBank/DDBJ databases">
        <title>Sequencing of bacterial isolates from soil warming experiment in Harvard Forest, Massachusetts, USA.</title>
        <authorList>
            <person name="Deangelis K.PhD."/>
        </authorList>
    </citation>
    <scope>NUCLEOTIDE SEQUENCE [LARGE SCALE GENOMIC DNA]</scope>
    <source>
        <strain evidence="1 2">GAS496</strain>
    </source>
</reference>
<dbReference type="RefSeq" id="WP_110316096.1">
    <property type="nucleotide sequence ID" value="NZ_QJJU01000006.1"/>
</dbReference>
<comment type="caution">
    <text evidence="1">The sequence shown here is derived from an EMBL/GenBank/DDBJ whole genome shotgun (WGS) entry which is preliminary data.</text>
</comment>
<evidence type="ECO:0000313" key="1">
    <source>
        <dbReference type="EMBL" id="PXX09077.1"/>
    </source>
</evidence>
<reference evidence="2" key="1">
    <citation type="submission" date="2018-05" db="EMBL/GenBank/DDBJ databases">
        <authorList>
            <person name="Deangelis K."/>
            <person name="Huntemann M."/>
            <person name="Clum A."/>
            <person name="Pillay M."/>
            <person name="Palaniappan K."/>
            <person name="Varghese N."/>
            <person name="Mikhailova N."/>
            <person name="Stamatis D."/>
            <person name="Reddy T."/>
            <person name="Daum C."/>
            <person name="Shapiro N."/>
            <person name="Ivanova N."/>
            <person name="Kyrpides N."/>
            <person name="Woyke T."/>
        </authorList>
    </citation>
    <scope>NUCLEOTIDE SEQUENCE [LARGE SCALE GENOMIC DNA]</scope>
    <source>
        <strain evidence="2">GAS496</strain>
    </source>
</reference>
<sequence length="227" mass="25391">MTELVDAVERVYERFAGYACPSDFWVCEQCGPEWSTKDVRATPLRLLSLPQLVAIHVMSLDDDGLRHFFPRLLELMLHTPTPVFDFRLADMKDRLPAWQPGEVAAVRELAEAVWAEVLDGYPPALGYFSDCPSALDFLDWCDLPLTAHLDSLLTADSLPAARHLADLIDAVFTTTQPFQSVSKATVLDRLRDPAVGRRLEHACYQADSAEVAHQLSAAHELWTVCAR</sequence>
<accession>A0A318HPS3</accession>
<dbReference type="OrthoDB" id="4535590at2"/>
<keyword evidence="2" id="KW-1185">Reference proteome</keyword>
<proteinExistence type="predicted"/>
<dbReference type="AlphaFoldDB" id="A0A318HPS3"/>
<protein>
    <submittedName>
        <fullName evidence="1">Uncharacterized protein</fullName>
    </submittedName>
</protein>
<dbReference type="Proteomes" id="UP000247781">
    <property type="component" value="Unassembled WGS sequence"/>
</dbReference>
<evidence type="ECO:0000313" key="2">
    <source>
        <dbReference type="Proteomes" id="UP000247781"/>
    </source>
</evidence>
<name>A0A318HPS3_9MYCO</name>
<organism evidence="1 2">
    <name type="scientific">Mycolicibacterium moriokaense</name>
    <dbReference type="NCBI Taxonomy" id="39691"/>
    <lineage>
        <taxon>Bacteria</taxon>
        <taxon>Bacillati</taxon>
        <taxon>Actinomycetota</taxon>
        <taxon>Actinomycetes</taxon>
        <taxon>Mycobacteriales</taxon>
        <taxon>Mycobacteriaceae</taxon>
        <taxon>Mycolicibacterium</taxon>
    </lineage>
</organism>